<protein>
    <submittedName>
        <fullName evidence="7">EAL domain-containing protein</fullName>
    </submittedName>
</protein>
<comment type="caution">
    <text evidence="7">The sequence shown here is derived from an EMBL/GenBank/DDBJ whole genome shotgun (WGS) entry which is preliminary data.</text>
</comment>
<evidence type="ECO:0000259" key="2">
    <source>
        <dbReference type="PROSITE" id="PS50112"/>
    </source>
</evidence>
<dbReference type="InterPro" id="IPR003660">
    <property type="entry name" value="HAMP_dom"/>
</dbReference>
<keyword evidence="1" id="KW-0812">Transmembrane</keyword>
<dbReference type="Pfam" id="PF00563">
    <property type="entry name" value="EAL"/>
    <property type="match status" value="1"/>
</dbReference>
<dbReference type="InterPro" id="IPR000160">
    <property type="entry name" value="GGDEF_dom"/>
</dbReference>
<feature type="domain" description="GGDEF" evidence="6">
    <location>
        <begin position="529"/>
        <end position="662"/>
    </location>
</feature>
<dbReference type="Gene3D" id="3.20.20.450">
    <property type="entry name" value="EAL domain"/>
    <property type="match status" value="1"/>
</dbReference>
<dbReference type="InterPro" id="IPR000014">
    <property type="entry name" value="PAS"/>
</dbReference>
<dbReference type="InterPro" id="IPR029787">
    <property type="entry name" value="Nucleotide_cyclase"/>
</dbReference>
<feature type="transmembrane region" description="Helical" evidence="1">
    <location>
        <begin position="169"/>
        <end position="189"/>
    </location>
</feature>
<feature type="domain" description="EAL" evidence="4">
    <location>
        <begin position="672"/>
        <end position="927"/>
    </location>
</feature>
<dbReference type="PANTHER" id="PTHR44757">
    <property type="entry name" value="DIGUANYLATE CYCLASE DGCP"/>
    <property type="match status" value="1"/>
</dbReference>
<keyword evidence="8" id="KW-1185">Reference proteome</keyword>
<dbReference type="PROSITE" id="PS50883">
    <property type="entry name" value="EAL"/>
    <property type="match status" value="1"/>
</dbReference>
<feature type="domain" description="PAC" evidence="3">
    <location>
        <begin position="314"/>
        <end position="366"/>
    </location>
</feature>
<dbReference type="InterPro" id="IPR032244">
    <property type="entry name" value="LapD_MoxY_N"/>
</dbReference>
<dbReference type="InterPro" id="IPR013767">
    <property type="entry name" value="PAS_fold"/>
</dbReference>
<dbReference type="EMBL" id="QYUO01000003">
    <property type="protein sequence ID" value="RJF91830.1"/>
    <property type="molecule type" value="Genomic_DNA"/>
</dbReference>
<dbReference type="Proteomes" id="UP000265955">
    <property type="component" value="Unassembled WGS sequence"/>
</dbReference>
<dbReference type="SMART" id="SM00304">
    <property type="entry name" value="HAMP"/>
    <property type="match status" value="1"/>
</dbReference>
<evidence type="ECO:0000259" key="6">
    <source>
        <dbReference type="PROSITE" id="PS50887"/>
    </source>
</evidence>
<dbReference type="Pfam" id="PF00672">
    <property type="entry name" value="HAMP"/>
    <property type="match status" value="1"/>
</dbReference>
<dbReference type="GO" id="GO:0016020">
    <property type="term" value="C:membrane"/>
    <property type="evidence" value="ECO:0007669"/>
    <property type="project" value="InterPro"/>
</dbReference>
<dbReference type="CDD" id="cd06225">
    <property type="entry name" value="HAMP"/>
    <property type="match status" value="1"/>
</dbReference>
<dbReference type="PANTHER" id="PTHR44757:SF4">
    <property type="entry name" value="DIGUANYLATE CYCLASE DGCE-RELATED"/>
    <property type="match status" value="1"/>
</dbReference>
<evidence type="ECO:0000313" key="7">
    <source>
        <dbReference type="EMBL" id="RJF91830.1"/>
    </source>
</evidence>
<dbReference type="SMART" id="SM00086">
    <property type="entry name" value="PAC"/>
    <property type="match status" value="2"/>
</dbReference>
<dbReference type="Pfam" id="PF13426">
    <property type="entry name" value="PAS_9"/>
    <property type="match status" value="1"/>
</dbReference>
<dbReference type="InterPro" id="IPR035965">
    <property type="entry name" value="PAS-like_dom_sf"/>
</dbReference>
<dbReference type="Pfam" id="PF16448">
    <property type="entry name" value="LapD_MoxY_N"/>
    <property type="match status" value="1"/>
</dbReference>
<dbReference type="SMART" id="SM00267">
    <property type="entry name" value="GGDEF"/>
    <property type="match status" value="1"/>
</dbReference>
<dbReference type="PROSITE" id="PS50887">
    <property type="entry name" value="GGDEF"/>
    <property type="match status" value="1"/>
</dbReference>
<dbReference type="SUPFAM" id="SSF55785">
    <property type="entry name" value="PYP-like sensor domain (PAS domain)"/>
    <property type="match status" value="2"/>
</dbReference>
<organism evidence="7 8">
    <name type="scientific">Noviherbaspirillum saxi</name>
    <dbReference type="NCBI Taxonomy" id="2320863"/>
    <lineage>
        <taxon>Bacteria</taxon>
        <taxon>Pseudomonadati</taxon>
        <taxon>Pseudomonadota</taxon>
        <taxon>Betaproteobacteria</taxon>
        <taxon>Burkholderiales</taxon>
        <taxon>Oxalobacteraceae</taxon>
        <taxon>Noviherbaspirillum</taxon>
    </lineage>
</organism>
<feature type="transmembrane region" description="Helical" evidence="1">
    <location>
        <begin position="20"/>
        <end position="42"/>
    </location>
</feature>
<dbReference type="SUPFAM" id="SSF55073">
    <property type="entry name" value="Nucleotide cyclase"/>
    <property type="match status" value="1"/>
</dbReference>
<dbReference type="Gene3D" id="3.30.70.270">
    <property type="match status" value="1"/>
</dbReference>
<evidence type="ECO:0000259" key="5">
    <source>
        <dbReference type="PROSITE" id="PS50885"/>
    </source>
</evidence>
<evidence type="ECO:0000259" key="3">
    <source>
        <dbReference type="PROSITE" id="PS50113"/>
    </source>
</evidence>
<dbReference type="AlphaFoldDB" id="A0A3A3FF13"/>
<dbReference type="PROSITE" id="PS50112">
    <property type="entry name" value="PAS"/>
    <property type="match status" value="2"/>
</dbReference>
<dbReference type="SMART" id="SM00091">
    <property type="entry name" value="PAS"/>
    <property type="match status" value="2"/>
</dbReference>
<name>A0A3A3FF13_9BURK</name>
<feature type="domain" description="HAMP" evidence="5">
    <location>
        <begin position="186"/>
        <end position="238"/>
    </location>
</feature>
<feature type="domain" description="PAS" evidence="2">
    <location>
        <begin position="246"/>
        <end position="298"/>
    </location>
</feature>
<dbReference type="InterPro" id="IPR001633">
    <property type="entry name" value="EAL_dom"/>
</dbReference>
<dbReference type="NCBIfam" id="TIGR00229">
    <property type="entry name" value="sensory_box"/>
    <property type="match status" value="2"/>
</dbReference>
<dbReference type="Gene3D" id="6.10.340.10">
    <property type="match status" value="1"/>
</dbReference>
<dbReference type="Gene3D" id="3.30.450.20">
    <property type="entry name" value="PAS domain"/>
    <property type="match status" value="2"/>
</dbReference>
<dbReference type="InterPro" id="IPR043128">
    <property type="entry name" value="Rev_trsase/Diguanyl_cyclase"/>
</dbReference>
<dbReference type="InterPro" id="IPR035919">
    <property type="entry name" value="EAL_sf"/>
</dbReference>
<dbReference type="GO" id="GO:0006355">
    <property type="term" value="P:regulation of DNA-templated transcription"/>
    <property type="evidence" value="ECO:0007669"/>
    <property type="project" value="InterPro"/>
</dbReference>
<gene>
    <name evidence="7" type="ORF">D3871_24420</name>
</gene>
<dbReference type="PROSITE" id="PS50113">
    <property type="entry name" value="PAC"/>
    <property type="match status" value="1"/>
</dbReference>
<dbReference type="FunFam" id="3.30.70.270:FF:000001">
    <property type="entry name" value="Diguanylate cyclase domain protein"/>
    <property type="match status" value="1"/>
</dbReference>
<dbReference type="InterPro" id="IPR052155">
    <property type="entry name" value="Biofilm_reg_signaling"/>
</dbReference>
<dbReference type="PROSITE" id="PS50885">
    <property type="entry name" value="HAMP"/>
    <property type="match status" value="1"/>
</dbReference>
<dbReference type="InterPro" id="IPR000700">
    <property type="entry name" value="PAS-assoc_C"/>
</dbReference>
<dbReference type="CDD" id="cd01948">
    <property type="entry name" value="EAL"/>
    <property type="match status" value="1"/>
</dbReference>
<dbReference type="Pfam" id="PF00990">
    <property type="entry name" value="GGDEF"/>
    <property type="match status" value="1"/>
</dbReference>
<keyword evidence="1" id="KW-1133">Transmembrane helix</keyword>
<evidence type="ECO:0000256" key="1">
    <source>
        <dbReference type="SAM" id="Phobius"/>
    </source>
</evidence>
<keyword evidence="1" id="KW-0472">Membrane</keyword>
<dbReference type="InterPro" id="IPR001610">
    <property type="entry name" value="PAC"/>
</dbReference>
<dbReference type="NCBIfam" id="TIGR00254">
    <property type="entry name" value="GGDEF"/>
    <property type="match status" value="1"/>
</dbReference>
<dbReference type="Pfam" id="PF00989">
    <property type="entry name" value="PAS"/>
    <property type="match status" value="1"/>
</dbReference>
<evidence type="ECO:0000313" key="8">
    <source>
        <dbReference type="Proteomes" id="UP000265955"/>
    </source>
</evidence>
<dbReference type="GO" id="GO:0007165">
    <property type="term" value="P:signal transduction"/>
    <property type="evidence" value="ECO:0007669"/>
    <property type="project" value="InterPro"/>
</dbReference>
<evidence type="ECO:0000259" key="4">
    <source>
        <dbReference type="PROSITE" id="PS50883"/>
    </source>
</evidence>
<sequence>MSLWVNPKQFRLWQRLTLSARLMLLSGLVLTMLGATYFTLVIQSEIKFHSSDLQDRLNYEIKFMTPALAEPAVVGDYSLIQQMLDVRVRQPHIVRINWVDNRGNRIESAEDDVRLKAPPWFQSWLNLPPVEQSEDIVVGGQTYGRVELRLTAVPAINNVWASLQDKLEVLLLCIGMLFAITLATVGNALRPLYALGAAARRFGQGDHSVRMTPSGPPEMIACVQAFNSMAENIETLLRSVSETDARNKMLALIVEQSSVAIITTDRHGMITSWNAAATELYRWTAEEAIGRSTDMLMPPGTGGSLVSDDANQSRSIEVRHRAKDGGVLDIFANTSPLYDGHGVHMGEIIVIRDITRQKQAEEALFKETERAQVTLASIADAVITTDTKGNVEFLNPVAEKLLGWSSRQAHGKLLGTVFRPVIEATGEPIENSIDKLVRDPSSDGVREDAVLVSSAGGQIPIQLTGASISDRNNQVIGAVLVFRDVSTSHSMARQLTWQATHDALTSLVNRREFARILDAMVDSAEQEGREHALLYMDLDQFKIVNDTCGHLAGDELLRQLSALLNNRVRTSDTLARLGGDEFGVLLKDCKVKQAMDLAEILRATVSEFRFAWQDKLFTVGVSIGVVAIKGDGNNPADILALADAACYQAKDNGRNRVEAAPHDKEMAHRRSEMLWVSKLTNALEQDRLVLYCQDIAPIKGGRRHCEVLLRMLDDDDNLVLPMAFIPAAERYNMMHAIDRKVIAMVFDALERRPEQHARDNPITVSINLSGISLSDENLLAFLRQQFARRKVRPRDICFEVTETAAIANLTHAVALMKELKAMGCSFSLDDFGSGLSSFAYLKNLPVDYLKIDGSFVRDMADDPIDAAMVQAISDIGHVMGIKTIAEWVENDTTLGMLKKIGVDYAQGYLISRPRPIEDVLWANRVETMIANADGTS</sequence>
<dbReference type="SUPFAM" id="SSF141868">
    <property type="entry name" value="EAL domain-like"/>
    <property type="match status" value="1"/>
</dbReference>
<dbReference type="CDD" id="cd01949">
    <property type="entry name" value="GGDEF"/>
    <property type="match status" value="1"/>
</dbReference>
<feature type="domain" description="PAS" evidence="2">
    <location>
        <begin position="367"/>
        <end position="440"/>
    </location>
</feature>
<reference evidence="8" key="1">
    <citation type="submission" date="2018-09" db="EMBL/GenBank/DDBJ databases">
        <authorList>
            <person name="Zhu H."/>
        </authorList>
    </citation>
    <scope>NUCLEOTIDE SEQUENCE [LARGE SCALE GENOMIC DNA]</scope>
    <source>
        <strain evidence="8">K1R23-30</strain>
    </source>
</reference>
<accession>A0A3A3FF13</accession>
<dbReference type="SMART" id="SM00052">
    <property type="entry name" value="EAL"/>
    <property type="match status" value="1"/>
</dbReference>
<dbReference type="CDD" id="cd00130">
    <property type="entry name" value="PAS"/>
    <property type="match status" value="2"/>
</dbReference>
<dbReference type="GO" id="GO:0003824">
    <property type="term" value="F:catalytic activity"/>
    <property type="evidence" value="ECO:0007669"/>
    <property type="project" value="UniProtKB-ARBA"/>
</dbReference>
<proteinExistence type="predicted"/>